<sequence length="87" mass="9691">MDVSKADYMIGVDMARKGFSPDQIGRAIEQASPELPTRKAGHEADYVARTVKAVFTHPEVVKYQQEQAKEAQQRSSRRERDSGPSLG</sequence>
<feature type="region of interest" description="Disordered" evidence="1">
    <location>
        <begin position="63"/>
        <end position="87"/>
    </location>
</feature>
<name>A1WLS8_VEREI</name>
<dbReference type="RefSeq" id="WP_011810581.1">
    <property type="nucleotide sequence ID" value="NC_008786.1"/>
</dbReference>
<evidence type="ECO:0000313" key="3">
    <source>
        <dbReference type="EMBL" id="ABM58585.1"/>
    </source>
</evidence>
<dbReference type="InterPro" id="IPR054366">
    <property type="entry name" value="RepB/MobA-like_C"/>
</dbReference>
<protein>
    <recommendedName>
        <fullName evidence="2">RepB/MobA-like C-terminal domain-containing protein</fullName>
    </recommendedName>
</protein>
<keyword evidence="4" id="KW-1185">Reference proteome</keyword>
<dbReference type="AlphaFoldDB" id="A1WLS8"/>
<evidence type="ECO:0000256" key="1">
    <source>
        <dbReference type="SAM" id="MobiDB-lite"/>
    </source>
</evidence>
<dbReference type="HOGENOM" id="CLU_2482424_0_0_4"/>
<dbReference type="GeneID" id="76461345"/>
<dbReference type="OrthoDB" id="955344at2"/>
<dbReference type="EMBL" id="CP000542">
    <property type="protein sequence ID" value="ABM58585.1"/>
    <property type="molecule type" value="Genomic_DNA"/>
</dbReference>
<feature type="domain" description="RepB/MobA-like C-terminal" evidence="2">
    <location>
        <begin position="1"/>
        <end position="53"/>
    </location>
</feature>
<evidence type="ECO:0000313" key="4">
    <source>
        <dbReference type="Proteomes" id="UP000000374"/>
    </source>
</evidence>
<reference evidence="4" key="1">
    <citation type="submission" date="2006-12" db="EMBL/GenBank/DDBJ databases">
        <title>Complete sequence of chromosome 1 of Verminephrobacter eiseniae EF01-2.</title>
        <authorList>
            <person name="Copeland A."/>
            <person name="Lucas S."/>
            <person name="Lapidus A."/>
            <person name="Barry K."/>
            <person name="Detter J.C."/>
            <person name="Glavina del Rio T."/>
            <person name="Dalin E."/>
            <person name="Tice H."/>
            <person name="Pitluck S."/>
            <person name="Chertkov O."/>
            <person name="Brettin T."/>
            <person name="Bruce D."/>
            <person name="Han C."/>
            <person name="Tapia R."/>
            <person name="Gilna P."/>
            <person name="Schmutz J."/>
            <person name="Larimer F."/>
            <person name="Land M."/>
            <person name="Hauser L."/>
            <person name="Kyrpides N."/>
            <person name="Kim E."/>
            <person name="Stahl D."/>
            <person name="Richardson P."/>
        </authorList>
    </citation>
    <scope>NUCLEOTIDE SEQUENCE [LARGE SCALE GENOMIC DNA]</scope>
    <source>
        <strain evidence="4">EF01-2</strain>
    </source>
</reference>
<dbReference type="Proteomes" id="UP000000374">
    <property type="component" value="Chromosome"/>
</dbReference>
<dbReference type="KEGG" id="vei:Veis_2849"/>
<evidence type="ECO:0000259" key="2">
    <source>
        <dbReference type="Pfam" id="PF22448"/>
    </source>
</evidence>
<dbReference type="Gene3D" id="1.10.1240.50">
    <property type="match status" value="1"/>
</dbReference>
<feature type="compositionally biased region" description="Basic and acidic residues" evidence="1">
    <location>
        <begin position="67"/>
        <end position="87"/>
    </location>
</feature>
<proteinExistence type="predicted"/>
<accession>A1WLS8</accession>
<gene>
    <name evidence="3" type="ordered locus">Veis_2849</name>
</gene>
<dbReference type="Pfam" id="PF22448">
    <property type="entry name" value="RepB_primase_C"/>
    <property type="match status" value="1"/>
</dbReference>
<dbReference type="STRING" id="391735.Veis_2849"/>
<organism evidence="3 4">
    <name type="scientific">Verminephrobacter eiseniae (strain EF01-2)</name>
    <dbReference type="NCBI Taxonomy" id="391735"/>
    <lineage>
        <taxon>Bacteria</taxon>
        <taxon>Pseudomonadati</taxon>
        <taxon>Pseudomonadota</taxon>
        <taxon>Betaproteobacteria</taxon>
        <taxon>Burkholderiales</taxon>
        <taxon>Comamonadaceae</taxon>
        <taxon>Verminephrobacter</taxon>
    </lineage>
</organism>
<dbReference type="eggNOG" id="ENOG5030IY6">
    <property type="taxonomic scope" value="Bacteria"/>
</dbReference>